<keyword evidence="1" id="KW-1133">Transmembrane helix</keyword>
<organism evidence="2 3">
    <name type="scientific">Kibdelosporangium philippinense</name>
    <dbReference type="NCBI Taxonomy" id="211113"/>
    <lineage>
        <taxon>Bacteria</taxon>
        <taxon>Bacillati</taxon>
        <taxon>Actinomycetota</taxon>
        <taxon>Actinomycetes</taxon>
        <taxon>Pseudonocardiales</taxon>
        <taxon>Pseudonocardiaceae</taxon>
        <taxon>Kibdelosporangium</taxon>
    </lineage>
</organism>
<name>A0ABS8ZH04_9PSEU</name>
<sequence length="698" mass="75532">MRYIGLKFAICLVLITAALLGFLAAEDSDKHPGWQGSSGLEVIDNRSGVSWEQVAATLIAVADRHRVGIIRVDEDFHDGNHRRNVYVTSGEPGSDHVTWARDLLRPFGRSPTLELTVRSFEPGIVLDPRATYRVFGPPDAALDLTMRFEKLGLFGAQTSSLAFKQIFASYVLRSAGLIVALLVGLVTLTVGSVLLSARRYAVWRLHGATVAQLMGRDARALGPFFATTLLFFGMAISVFLLWYNGWNQFSIFARFVGTAAALMVIIMMLSYVLAVLAVSATSVLDALKGRVRSGPAMTLLYPLRIVAVLMVVPAAVGVAGDYAGLTNRYSALPYADRAGESVNITLPGYRTPDESDRDFEEVGAWIRQLDARGRVIVMKRDLLQDYLPALEPSGETEVLWVNDTFLAGQPVLDTAGSRVGPAPENTVRVIIPEHLNQHSDAISDNVLRSFGPAALPPEVAAPRTQRLVAANGQTIFTYAVNSQSIDSNGSPMNRPMVHDPVIVALPNGAPLVNNTRLASWASYYGVVLSPEDVTSSLGRNLPVGRISAMLPVAGLLADNLLMEFRRLISDALMLGLTIAVLALATVSTGLLYGRKHARAIYAGHVAGRSFWRIHRRALLFESIVPAAVLAWICVSNWQRAQEVAVYISRGIPAPPTVSAPDWSRLMPAMTASAVAMLLFTALLFAVHRRITSAAGSDA</sequence>
<protein>
    <submittedName>
        <fullName evidence="2">Uncharacterized protein</fullName>
    </submittedName>
</protein>
<evidence type="ECO:0000256" key="1">
    <source>
        <dbReference type="SAM" id="Phobius"/>
    </source>
</evidence>
<keyword evidence="3" id="KW-1185">Reference proteome</keyword>
<feature type="transmembrane region" description="Helical" evidence="1">
    <location>
        <begin position="175"/>
        <end position="197"/>
    </location>
</feature>
<feature type="transmembrane region" description="Helical" evidence="1">
    <location>
        <begin position="255"/>
        <end position="278"/>
    </location>
</feature>
<dbReference type="RefSeq" id="WP_233728454.1">
    <property type="nucleotide sequence ID" value="NZ_JAJVCN010000002.1"/>
</dbReference>
<feature type="transmembrane region" description="Helical" evidence="1">
    <location>
        <begin position="618"/>
        <end position="637"/>
    </location>
</feature>
<feature type="transmembrane region" description="Helical" evidence="1">
    <location>
        <begin position="218"/>
        <end position="243"/>
    </location>
</feature>
<dbReference type="EMBL" id="JAJVCN010000002">
    <property type="protein sequence ID" value="MCE7007055.1"/>
    <property type="molecule type" value="Genomic_DNA"/>
</dbReference>
<keyword evidence="1" id="KW-0472">Membrane</keyword>
<keyword evidence="1" id="KW-0812">Transmembrane</keyword>
<dbReference type="Proteomes" id="UP001521150">
    <property type="component" value="Unassembled WGS sequence"/>
</dbReference>
<evidence type="ECO:0000313" key="2">
    <source>
        <dbReference type="EMBL" id="MCE7007055.1"/>
    </source>
</evidence>
<accession>A0ABS8ZH04</accession>
<reference evidence="2 3" key="1">
    <citation type="submission" date="2021-12" db="EMBL/GenBank/DDBJ databases">
        <title>Genome sequence of Kibdelosporangium philippinense ATCC 49844.</title>
        <authorList>
            <person name="Fedorov E.A."/>
            <person name="Omeragic M."/>
            <person name="Shalygina K.F."/>
            <person name="Maclea K.S."/>
        </authorList>
    </citation>
    <scope>NUCLEOTIDE SEQUENCE [LARGE SCALE GENOMIC DNA]</scope>
    <source>
        <strain evidence="2 3">ATCC 49844</strain>
    </source>
</reference>
<feature type="transmembrane region" description="Helical" evidence="1">
    <location>
        <begin position="299"/>
        <end position="320"/>
    </location>
</feature>
<evidence type="ECO:0000313" key="3">
    <source>
        <dbReference type="Proteomes" id="UP001521150"/>
    </source>
</evidence>
<proteinExistence type="predicted"/>
<feature type="transmembrane region" description="Helical" evidence="1">
    <location>
        <begin position="665"/>
        <end position="686"/>
    </location>
</feature>
<comment type="caution">
    <text evidence="2">The sequence shown here is derived from an EMBL/GenBank/DDBJ whole genome shotgun (WGS) entry which is preliminary data.</text>
</comment>
<gene>
    <name evidence="2" type="ORF">LWC34_30120</name>
</gene>
<feature type="transmembrane region" description="Helical" evidence="1">
    <location>
        <begin position="571"/>
        <end position="592"/>
    </location>
</feature>